<reference evidence="2" key="1">
    <citation type="submission" date="2023-04" db="EMBL/GenBank/DDBJ databases">
        <title>Phytophthora fragariaefolia NBRC 109709.</title>
        <authorList>
            <person name="Ichikawa N."/>
            <person name="Sato H."/>
            <person name="Tonouchi N."/>
        </authorList>
    </citation>
    <scope>NUCLEOTIDE SEQUENCE</scope>
    <source>
        <strain evidence="2">NBRC 109709</strain>
    </source>
</reference>
<keyword evidence="1" id="KW-0812">Transmembrane</keyword>
<dbReference type="AlphaFoldDB" id="A0A9W7D5I7"/>
<accession>A0A9W7D5I7</accession>
<dbReference type="EMBL" id="BSXT01004719">
    <property type="protein sequence ID" value="GMF58717.1"/>
    <property type="molecule type" value="Genomic_DNA"/>
</dbReference>
<evidence type="ECO:0000256" key="1">
    <source>
        <dbReference type="SAM" id="Phobius"/>
    </source>
</evidence>
<organism evidence="2 3">
    <name type="scientific">Phytophthora fragariaefolia</name>
    <dbReference type="NCBI Taxonomy" id="1490495"/>
    <lineage>
        <taxon>Eukaryota</taxon>
        <taxon>Sar</taxon>
        <taxon>Stramenopiles</taxon>
        <taxon>Oomycota</taxon>
        <taxon>Peronosporomycetes</taxon>
        <taxon>Peronosporales</taxon>
        <taxon>Peronosporaceae</taxon>
        <taxon>Phytophthora</taxon>
    </lineage>
</organism>
<dbReference type="OrthoDB" id="125465at2759"/>
<proteinExistence type="predicted"/>
<keyword evidence="1" id="KW-1133">Transmembrane helix</keyword>
<evidence type="ECO:0000313" key="2">
    <source>
        <dbReference type="EMBL" id="GMF58717.1"/>
    </source>
</evidence>
<sequence>MTPTPKTITTTTLIAITIPIPVVIGMLIPRIIAISTQGVMTTLISRIVTIMISDTWYRLSEIRSERSTDLVSPTTPIYEREVKRSAPKKSSATSKYAFVPSEDQVAVHNRITSTTHKGKSASAFCNIRSEHATFKALPGICTQVYDIRFGSGSLSIRHFARFLRHERVAGLESGGSNFDNLSASAEFAEATPAACIDDVVDATTVNGDGNGSSLHRDEKTYEKIKHVRQQSIEFSCALVADYLCEEIDSSGLSVEGACGRHTPIFKTESSEENGNTDEVSCALVAGHPVEPGTTVQFLRGEDAMDSRPNKAIAPERLRLVLDGNPHLNHLIEIAEHGIDAQWQSDPAPKRPPPKNHGSFRRFLRAVTRSIREGQCSGEYMVVDADILELWPEVVCRPLGAVEKKGINPSEEARTIHDLSFPKRNSVNDAFIAESLPKVRDESVKTIAVRIERLANRGHAGRIRILKGDVKGDFRHLRTRANPVFRMAAFIKKLGILVIDLAAPFGWSGSPPSLGGQFHG</sequence>
<evidence type="ECO:0000313" key="3">
    <source>
        <dbReference type="Proteomes" id="UP001165121"/>
    </source>
</evidence>
<keyword evidence="1" id="KW-0472">Membrane</keyword>
<protein>
    <submittedName>
        <fullName evidence="2">Unnamed protein product</fullName>
    </submittedName>
</protein>
<comment type="caution">
    <text evidence="2">The sequence shown here is derived from an EMBL/GenBank/DDBJ whole genome shotgun (WGS) entry which is preliminary data.</text>
</comment>
<feature type="transmembrane region" description="Helical" evidence="1">
    <location>
        <begin position="12"/>
        <end position="32"/>
    </location>
</feature>
<gene>
    <name evidence="2" type="ORF">Pfra01_002529500</name>
</gene>
<name>A0A9W7D5I7_9STRA</name>
<dbReference type="Proteomes" id="UP001165121">
    <property type="component" value="Unassembled WGS sequence"/>
</dbReference>
<keyword evidence="3" id="KW-1185">Reference proteome</keyword>